<gene>
    <name evidence="1" type="ORF">LCGC14_2177820</name>
</gene>
<protein>
    <submittedName>
        <fullName evidence="1">Uncharacterized protein</fullName>
    </submittedName>
</protein>
<reference evidence="1" key="1">
    <citation type="journal article" date="2015" name="Nature">
        <title>Complex archaea that bridge the gap between prokaryotes and eukaryotes.</title>
        <authorList>
            <person name="Spang A."/>
            <person name="Saw J.H."/>
            <person name="Jorgensen S.L."/>
            <person name="Zaremba-Niedzwiedzka K."/>
            <person name="Martijn J."/>
            <person name="Lind A.E."/>
            <person name="van Eijk R."/>
            <person name="Schleper C."/>
            <person name="Guy L."/>
            <person name="Ettema T.J."/>
        </authorList>
    </citation>
    <scope>NUCLEOTIDE SEQUENCE</scope>
</reference>
<sequence>MGTVTNDPLNIKTNNTSAIFIDASQKVGIGTTGPDAKLDIHGDTRLGDSDDGNYLNVSSTGIVTLKGTAKRWLAVRPDIDYTVITAQGKPTQVVVGVFHGYSMPVYVADQNEELFFNIHVPGRWDEASNPIVHLLVALAGAEDVSDNFKFQISWEHLTEGEIIPVTSHDVEVEQAVLTDRNAQYSTYELRFTIDYDVDDPDNLADHDDLAFRLRRIDATNPDVTNEIIILDYHVEFQVDKMFDGDAV</sequence>
<dbReference type="AlphaFoldDB" id="A0A0F9DN52"/>
<dbReference type="EMBL" id="LAZR01028260">
    <property type="protein sequence ID" value="KKL63168.1"/>
    <property type="molecule type" value="Genomic_DNA"/>
</dbReference>
<feature type="non-terminal residue" evidence="1">
    <location>
        <position position="1"/>
    </location>
</feature>
<proteinExistence type="predicted"/>
<name>A0A0F9DN52_9ZZZZ</name>
<comment type="caution">
    <text evidence="1">The sequence shown here is derived from an EMBL/GenBank/DDBJ whole genome shotgun (WGS) entry which is preliminary data.</text>
</comment>
<evidence type="ECO:0000313" key="1">
    <source>
        <dbReference type="EMBL" id="KKL63168.1"/>
    </source>
</evidence>
<organism evidence="1">
    <name type="scientific">marine sediment metagenome</name>
    <dbReference type="NCBI Taxonomy" id="412755"/>
    <lineage>
        <taxon>unclassified sequences</taxon>
        <taxon>metagenomes</taxon>
        <taxon>ecological metagenomes</taxon>
    </lineage>
</organism>
<accession>A0A0F9DN52</accession>